<keyword evidence="1" id="KW-0418">Kinase</keyword>
<proteinExistence type="predicted"/>
<evidence type="ECO:0000313" key="1">
    <source>
        <dbReference type="EMBL" id="KAL1231020.1"/>
    </source>
</evidence>
<dbReference type="Proteomes" id="UP001558632">
    <property type="component" value="Unassembled WGS sequence"/>
</dbReference>
<dbReference type="EMBL" id="JBEUSY010000461">
    <property type="protein sequence ID" value="KAL1231020.1"/>
    <property type="molecule type" value="Genomic_DNA"/>
</dbReference>
<protein>
    <submittedName>
        <fullName evidence="1">Thymidine kinase</fullName>
    </submittedName>
</protein>
<sequence length="114" mass="12274">MKLENANALSQLPQTGKPNMCSGPLEVLLLESTPDHSNTSVTSCLLNDHSESETIKQLMILFLAAALSICNKSRRDSHAQLLSPAQELLHQSSIANLIRSNTVSDCSVTTKAIS</sequence>
<gene>
    <name evidence="1" type="ORF">TSPI_03703</name>
</gene>
<accession>A0ABR3K6J1</accession>
<evidence type="ECO:0000313" key="2">
    <source>
        <dbReference type="Proteomes" id="UP001558632"/>
    </source>
</evidence>
<keyword evidence="1" id="KW-0808">Transferase</keyword>
<comment type="caution">
    <text evidence="1">The sequence shown here is derived from an EMBL/GenBank/DDBJ whole genome shotgun (WGS) entry which is preliminary data.</text>
</comment>
<dbReference type="GO" id="GO:0016301">
    <property type="term" value="F:kinase activity"/>
    <property type="evidence" value="ECO:0007669"/>
    <property type="project" value="UniProtKB-KW"/>
</dbReference>
<organism evidence="1 2">
    <name type="scientific">Trichinella spiralis</name>
    <name type="common">Trichina worm</name>
    <dbReference type="NCBI Taxonomy" id="6334"/>
    <lineage>
        <taxon>Eukaryota</taxon>
        <taxon>Metazoa</taxon>
        <taxon>Ecdysozoa</taxon>
        <taxon>Nematoda</taxon>
        <taxon>Enoplea</taxon>
        <taxon>Dorylaimia</taxon>
        <taxon>Trichinellida</taxon>
        <taxon>Trichinellidae</taxon>
        <taxon>Trichinella</taxon>
    </lineage>
</organism>
<keyword evidence="2" id="KW-1185">Reference proteome</keyword>
<reference evidence="1 2" key="1">
    <citation type="submission" date="2024-07" db="EMBL/GenBank/DDBJ databases">
        <title>Enhanced genomic and transcriptomic resources for Trichinella pseudospiralis and T. spiralis underpin the discovery of pronounced molecular differences between stages and species.</title>
        <authorList>
            <person name="Pasi K.K."/>
            <person name="La Rosa G."/>
            <person name="Gomez-Morales M.A."/>
            <person name="Tosini F."/>
            <person name="Sumanam S."/>
            <person name="Young N.D."/>
            <person name="Chang B.C."/>
            <person name="Robin G.B."/>
        </authorList>
    </citation>
    <scope>NUCLEOTIDE SEQUENCE [LARGE SCALE GENOMIC DNA]</scope>
    <source>
        <strain evidence="1">ISS534</strain>
    </source>
</reference>
<name>A0ABR3K6J1_TRISP</name>